<dbReference type="EMBL" id="AOGT01000575">
    <property type="protein sequence ID" value="EMG49602.1"/>
    <property type="molecule type" value="Genomic_DNA"/>
</dbReference>
<evidence type="ECO:0008006" key="4">
    <source>
        <dbReference type="Google" id="ProtNLM"/>
    </source>
</evidence>
<dbReference type="Proteomes" id="UP000011777">
    <property type="component" value="Unassembled WGS sequence"/>
</dbReference>
<accession>M3HQ71</accession>
<gene>
    <name evidence="2" type="ORF">G210_5593</name>
</gene>
<name>M3HQ71_CANMX</name>
<sequence>MNFFATLITFVVLAFQVQAVAITKRIYTPTSPVFSLLAIPKGNISESDILTFNGSAIKIGSQDSPFFGRIDAQQNYSLNIPFTNNTNKTSPITVQIDEDYKLAVSEANSTNVTTGFGIVNGYLTYANSTGFIVCPDALNATVNGTSGFSVYANPKNSTSCPSGEGVDVKLLAELVISYSYTPSTNTGFFKRQLSSTGVNAVKRVTAAAEDAVYEENSLSRFFKKFF</sequence>
<proteinExistence type="predicted"/>
<evidence type="ECO:0000313" key="2">
    <source>
        <dbReference type="EMBL" id="EMG49602.1"/>
    </source>
</evidence>
<keyword evidence="3" id="KW-1185">Reference proteome</keyword>
<dbReference type="HOGENOM" id="CLU_101843_0_0_1"/>
<feature type="chain" id="PRO_5004034240" description="Cell wall protein" evidence="1">
    <location>
        <begin position="20"/>
        <end position="226"/>
    </location>
</feature>
<feature type="signal peptide" evidence="1">
    <location>
        <begin position="1"/>
        <end position="19"/>
    </location>
</feature>
<organism evidence="2 3">
    <name type="scientific">Candida maltosa (strain Xu316)</name>
    <name type="common">Yeast</name>
    <dbReference type="NCBI Taxonomy" id="1245528"/>
    <lineage>
        <taxon>Eukaryota</taxon>
        <taxon>Fungi</taxon>
        <taxon>Dikarya</taxon>
        <taxon>Ascomycota</taxon>
        <taxon>Saccharomycotina</taxon>
        <taxon>Pichiomycetes</taxon>
        <taxon>Debaryomycetaceae</taxon>
        <taxon>Candida/Lodderomyces clade</taxon>
        <taxon>Candida</taxon>
    </lineage>
</organism>
<protein>
    <recommendedName>
        <fullName evidence="4">Cell wall protein</fullName>
    </recommendedName>
</protein>
<comment type="caution">
    <text evidence="2">The sequence shown here is derived from an EMBL/GenBank/DDBJ whole genome shotgun (WGS) entry which is preliminary data.</text>
</comment>
<evidence type="ECO:0000256" key="1">
    <source>
        <dbReference type="SAM" id="SignalP"/>
    </source>
</evidence>
<dbReference type="OrthoDB" id="4091906at2759"/>
<evidence type="ECO:0000313" key="3">
    <source>
        <dbReference type="Proteomes" id="UP000011777"/>
    </source>
</evidence>
<keyword evidence="1" id="KW-0732">Signal</keyword>
<dbReference type="AlphaFoldDB" id="M3HQ71"/>
<dbReference type="OMA" id="FSLIAHH"/>
<reference evidence="2 3" key="1">
    <citation type="submission" date="2013-02" db="EMBL/GenBank/DDBJ databases">
        <title>Genome sequence of Candida maltosa Xu316, a potential industrial strain for xylitol and ethanol production.</title>
        <authorList>
            <person name="Yu J."/>
            <person name="Wang Q."/>
            <person name="Geng X."/>
            <person name="Bao W."/>
            <person name="He P."/>
            <person name="Cai J."/>
        </authorList>
    </citation>
    <scope>NUCLEOTIDE SEQUENCE [LARGE SCALE GENOMIC DNA]</scope>
    <source>
        <strain evidence="3">Xu316</strain>
    </source>
</reference>